<accession>A0A8H5FVL9</accession>
<dbReference type="Pfam" id="PF06140">
    <property type="entry name" value="Ifi-6-16"/>
    <property type="match status" value="1"/>
</dbReference>
<keyword evidence="5" id="KW-0472">Membrane</keyword>
<dbReference type="GO" id="GO:0016020">
    <property type="term" value="C:membrane"/>
    <property type="evidence" value="ECO:0007669"/>
    <property type="project" value="UniProtKB-SubCell"/>
</dbReference>
<dbReference type="OrthoDB" id="3068660at2759"/>
<keyword evidence="4" id="KW-1133">Transmembrane helix</keyword>
<name>A0A8H5FVL9_9AGAR</name>
<dbReference type="Proteomes" id="UP000559027">
    <property type="component" value="Unassembled WGS sequence"/>
</dbReference>
<protein>
    <submittedName>
        <fullName evidence="6">Uncharacterized protein</fullName>
    </submittedName>
</protein>
<dbReference type="AlphaFoldDB" id="A0A8H5FVL9"/>
<comment type="caution">
    <text evidence="6">The sequence shown here is derived from an EMBL/GenBank/DDBJ whole genome shotgun (WGS) entry which is preliminary data.</text>
</comment>
<reference evidence="6 7" key="1">
    <citation type="journal article" date="2020" name="ISME J.">
        <title>Uncovering the hidden diversity of litter-decomposition mechanisms in mushroom-forming fungi.</title>
        <authorList>
            <person name="Floudas D."/>
            <person name="Bentzer J."/>
            <person name="Ahren D."/>
            <person name="Johansson T."/>
            <person name="Persson P."/>
            <person name="Tunlid A."/>
        </authorList>
    </citation>
    <scope>NUCLEOTIDE SEQUENCE [LARGE SCALE GENOMIC DNA]</scope>
    <source>
        <strain evidence="6 7">CBS 146.42</strain>
    </source>
</reference>
<proteinExistence type="inferred from homology"/>
<evidence type="ECO:0000256" key="4">
    <source>
        <dbReference type="ARBA" id="ARBA00022989"/>
    </source>
</evidence>
<evidence type="ECO:0000313" key="6">
    <source>
        <dbReference type="EMBL" id="KAF5350624.1"/>
    </source>
</evidence>
<dbReference type="InterPro" id="IPR038213">
    <property type="entry name" value="IFI6/IFI27-like_sf"/>
</dbReference>
<organism evidence="6 7">
    <name type="scientific">Leucocoprinus leucothites</name>
    <dbReference type="NCBI Taxonomy" id="201217"/>
    <lineage>
        <taxon>Eukaryota</taxon>
        <taxon>Fungi</taxon>
        <taxon>Dikarya</taxon>
        <taxon>Basidiomycota</taxon>
        <taxon>Agaricomycotina</taxon>
        <taxon>Agaricomycetes</taxon>
        <taxon>Agaricomycetidae</taxon>
        <taxon>Agaricales</taxon>
        <taxon>Agaricineae</taxon>
        <taxon>Agaricaceae</taxon>
        <taxon>Leucocoprinus</taxon>
    </lineage>
</organism>
<evidence type="ECO:0000256" key="5">
    <source>
        <dbReference type="ARBA" id="ARBA00023136"/>
    </source>
</evidence>
<keyword evidence="7" id="KW-1185">Reference proteome</keyword>
<gene>
    <name evidence="6" type="ORF">D9756_008616</name>
</gene>
<evidence type="ECO:0000256" key="3">
    <source>
        <dbReference type="ARBA" id="ARBA00022692"/>
    </source>
</evidence>
<dbReference type="InterPro" id="IPR009311">
    <property type="entry name" value="IFI6/IFI27-like"/>
</dbReference>
<sequence length="101" mass="9619">MSSRHTTLPVVGIPLLGAVGFTSIGIAGGSIAAGLQSAVYGGATGGAFSVVQSFGAQGAFPMAYEIVAGAIGAAVAAATGKDGTSNRGCDLADFLGDIGDL</sequence>
<dbReference type="Gene3D" id="6.10.110.10">
    <property type="match status" value="1"/>
</dbReference>
<comment type="subcellular location">
    <subcellularLocation>
        <location evidence="1">Membrane</location>
        <topology evidence="1">Multi-pass membrane protein</topology>
    </subcellularLocation>
</comment>
<evidence type="ECO:0000313" key="7">
    <source>
        <dbReference type="Proteomes" id="UP000559027"/>
    </source>
</evidence>
<evidence type="ECO:0000256" key="1">
    <source>
        <dbReference type="ARBA" id="ARBA00004141"/>
    </source>
</evidence>
<evidence type="ECO:0000256" key="2">
    <source>
        <dbReference type="ARBA" id="ARBA00007262"/>
    </source>
</evidence>
<keyword evidence="3" id="KW-0812">Transmembrane</keyword>
<dbReference type="EMBL" id="JAACJO010000014">
    <property type="protein sequence ID" value="KAF5350624.1"/>
    <property type="molecule type" value="Genomic_DNA"/>
</dbReference>
<comment type="similarity">
    <text evidence="2">Belongs to the IFI6/IFI27 family.</text>
</comment>